<organism evidence="1 2">
    <name type="scientific">Streptomyces silvensis</name>
    <dbReference type="NCBI Taxonomy" id="1765722"/>
    <lineage>
        <taxon>Bacteria</taxon>
        <taxon>Bacillati</taxon>
        <taxon>Actinomycetota</taxon>
        <taxon>Actinomycetes</taxon>
        <taxon>Kitasatosporales</taxon>
        <taxon>Streptomycetaceae</taxon>
        <taxon>Streptomyces</taxon>
    </lineage>
</organism>
<protein>
    <submittedName>
        <fullName evidence="1">Uncharacterized protein</fullName>
    </submittedName>
</protein>
<dbReference type="STRING" id="1765722.AT728_07370"/>
<gene>
    <name evidence="1" type="ORF">AT728_07370</name>
</gene>
<dbReference type="RefSeq" id="WP_058847005.1">
    <property type="nucleotide sequence ID" value="NZ_LOCL01000029.1"/>
</dbReference>
<dbReference type="OrthoDB" id="4325725at2"/>
<dbReference type="AlphaFoldDB" id="A0A0W7X7C0"/>
<proteinExistence type="predicted"/>
<dbReference type="EMBL" id="LOCL01000029">
    <property type="protein sequence ID" value="KUF18846.1"/>
    <property type="molecule type" value="Genomic_DNA"/>
</dbReference>
<accession>A0A0W7X7C0</accession>
<name>A0A0W7X7C0_9ACTN</name>
<keyword evidence="2" id="KW-1185">Reference proteome</keyword>
<sequence length="72" mass="7585">MYGQQTPPTAAELKAQITTAMLDMAGVLEPVYDAADGMRRDLESRGWSPTQAEQSAGAWLTATLATLASGGR</sequence>
<evidence type="ECO:0000313" key="2">
    <source>
        <dbReference type="Proteomes" id="UP000054804"/>
    </source>
</evidence>
<dbReference type="Proteomes" id="UP000054804">
    <property type="component" value="Unassembled WGS sequence"/>
</dbReference>
<reference evidence="1 2" key="1">
    <citation type="submission" date="2015-12" db="EMBL/GenBank/DDBJ databases">
        <title>Draft genome sequence of Streptomyces silvensis ATCC 53525, a producer of novel hormone antagonists.</title>
        <authorList>
            <person name="Johnston C.W."/>
            <person name="Li Y."/>
            <person name="Magarvey N.A."/>
        </authorList>
    </citation>
    <scope>NUCLEOTIDE SEQUENCE [LARGE SCALE GENOMIC DNA]</scope>
    <source>
        <strain evidence="1 2">ATCC 53525</strain>
    </source>
</reference>
<evidence type="ECO:0000313" key="1">
    <source>
        <dbReference type="EMBL" id="KUF18846.1"/>
    </source>
</evidence>
<comment type="caution">
    <text evidence="1">The sequence shown here is derived from an EMBL/GenBank/DDBJ whole genome shotgun (WGS) entry which is preliminary data.</text>
</comment>